<dbReference type="Pfam" id="PF00420">
    <property type="entry name" value="Oxidored_q2"/>
    <property type="match status" value="1"/>
</dbReference>
<feature type="transmembrane region" description="Helical" evidence="11">
    <location>
        <begin position="54"/>
        <end position="82"/>
    </location>
</feature>
<keyword evidence="6 11" id="KW-1133">Transmembrane helix</keyword>
<evidence type="ECO:0000256" key="11">
    <source>
        <dbReference type="SAM" id="Phobius"/>
    </source>
</evidence>
<evidence type="ECO:0000256" key="9">
    <source>
        <dbReference type="ARBA" id="ARBA00031586"/>
    </source>
</evidence>
<name>A0A9E8LPB7_9NEOP</name>
<keyword evidence="12" id="KW-0496">Mitochondrion</keyword>
<protein>
    <recommendedName>
        <fullName evidence="3">NADH-ubiquinone oxidoreductase chain 4L</fullName>
    </recommendedName>
    <alternativeName>
        <fullName evidence="9">NADH dehydrogenase subunit 4L</fullName>
    </alternativeName>
</protein>
<evidence type="ECO:0000256" key="5">
    <source>
        <dbReference type="ARBA" id="ARBA00022967"/>
    </source>
</evidence>
<reference evidence="12" key="2">
    <citation type="journal article" date="2022" name="Syst. Entomol.">
        <title>Massive gene rearrangements of mitochondrial genomes and implications for the phylogeny of Trichoptera (Insecta).</title>
        <authorList>
            <person name="Ge X."/>
            <person name="Peng L."/>
            <person name="Vogler A.P."/>
            <person name="Morse J.C."/>
            <person name="Yang L."/>
            <person name="Sun C."/>
            <person name="Wang B."/>
        </authorList>
    </citation>
    <scope>NUCLEOTIDE SEQUENCE</scope>
</reference>
<comment type="similarity">
    <text evidence="2">Belongs to the complex I subunit 4L family.</text>
</comment>
<keyword evidence="4 11" id="KW-0812">Transmembrane</keyword>
<evidence type="ECO:0000256" key="6">
    <source>
        <dbReference type="ARBA" id="ARBA00022989"/>
    </source>
</evidence>
<geneLocation type="mitochondrion" evidence="12"/>
<evidence type="ECO:0000256" key="8">
    <source>
        <dbReference type="ARBA" id="ARBA00023136"/>
    </source>
</evidence>
<keyword evidence="5" id="KW-1278">Translocase</keyword>
<evidence type="ECO:0000256" key="2">
    <source>
        <dbReference type="ARBA" id="ARBA00010519"/>
    </source>
</evidence>
<dbReference type="InterPro" id="IPR039428">
    <property type="entry name" value="NUOK/Mnh_C1-like"/>
</dbReference>
<evidence type="ECO:0000256" key="1">
    <source>
        <dbReference type="ARBA" id="ARBA00004141"/>
    </source>
</evidence>
<feature type="transmembrane region" description="Helical" evidence="11">
    <location>
        <begin position="6"/>
        <end position="22"/>
    </location>
</feature>
<proteinExistence type="inferred from homology"/>
<evidence type="ECO:0000256" key="3">
    <source>
        <dbReference type="ARBA" id="ARBA00016612"/>
    </source>
</evidence>
<sequence length="95" mass="11724">MYVWLIFFFMFMMGLYLILLNRKILLTMLISLEFSMLGLFYLLLFYLMMYYNEFYFMMLFMVFMVMESVLGLLIMFCMVRFIGNDIFEVMNLLEC</sequence>
<keyword evidence="7" id="KW-0520">NAD</keyword>
<feature type="transmembrane region" description="Helical" evidence="11">
    <location>
        <begin position="29"/>
        <end position="48"/>
    </location>
</feature>
<gene>
    <name evidence="12" type="primary">ND4L</name>
</gene>
<evidence type="ECO:0000256" key="4">
    <source>
        <dbReference type="ARBA" id="ARBA00022692"/>
    </source>
</evidence>
<dbReference type="EMBL" id="OL678047">
    <property type="protein sequence ID" value="UZZ44347.1"/>
    <property type="molecule type" value="Genomic_DNA"/>
</dbReference>
<dbReference type="GO" id="GO:0008137">
    <property type="term" value="F:NADH dehydrogenase (ubiquinone) activity"/>
    <property type="evidence" value="ECO:0007669"/>
    <property type="project" value="UniProtKB-EC"/>
</dbReference>
<comment type="subcellular location">
    <subcellularLocation>
        <location evidence="1">Membrane</location>
        <topology evidence="1">Multi-pass membrane protein</topology>
    </subcellularLocation>
</comment>
<comment type="catalytic activity">
    <reaction evidence="10">
        <text>a ubiquinone + NADH + 5 H(+)(in) = a ubiquinol + NAD(+) + 4 H(+)(out)</text>
        <dbReference type="Rhea" id="RHEA:29091"/>
        <dbReference type="Rhea" id="RHEA-COMP:9565"/>
        <dbReference type="Rhea" id="RHEA-COMP:9566"/>
        <dbReference type="ChEBI" id="CHEBI:15378"/>
        <dbReference type="ChEBI" id="CHEBI:16389"/>
        <dbReference type="ChEBI" id="CHEBI:17976"/>
        <dbReference type="ChEBI" id="CHEBI:57540"/>
        <dbReference type="ChEBI" id="CHEBI:57945"/>
        <dbReference type="EC" id="7.1.1.2"/>
    </reaction>
</comment>
<dbReference type="Gene3D" id="1.10.287.3510">
    <property type="match status" value="1"/>
</dbReference>
<dbReference type="RefSeq" id="YP_010586533.1">
    <property type="nucleotide sequence ID" value="NC_069282.1"/>
</dbReference>
<dbReference type="CTD" id="4539"/>
<keyword evidence="8 11" id="KW-0472">Membrane</keyword>
<accession>A0A9E8LPB7</accession>
<evidence type="ECO:0000313" key="12">
    <source>
        <dbReference type="EMBL" id="UZZ44347.1"/>
    </source>
</evidence>
<evidence type="ECO:0000256" key="10">
    <source>
        <dbReference type="ARBA" id="ARBA00049551"/>
    </source>
</evidence>
<organism evidence="12">
    <name type="scientific">Psychomyia kalais</name>
    <dbReference type="NCBI Taxonomy" id="2904897"/>
    <lineage>
        <taxon>Eukaryota</taxon>
        <taxon>Metazoa</taxon>
        <taxon>Ecdysozoa</taxon>
        <taxon>Arthropoda</taxon>
        <taxon>Hexapoda</taxon>
        <taxon>Insecta</taxon>
        <taxon>Pterygota</taxon>
        <taxon>Neoptera</taxon>
        <taxon>Endopterygota</taxon>
        <taxon>Trichoptera</taxon>
        <taxon>Annulipalpia</taxon>
        <taxon>Psychomyioidea</taxon>
        <taxon>Psychomyiidae</taxon>
        <taxon>Psychomyiinae</taxon>
        <taxon>Psychomyia</taxon>
    </lineage>
</organism>
<dbReference type="AlphaFoldDB" id="A0A9E8LPB7"/>
<evidence type="ECO:0000256" key="7">
    <source>
        <dbReference type="ARBA" id="ARBA00023027"/>
    </source>
</evidence>
<dbReference type="GO" id="GO:0016020">
    <property type="term" value="C:membrane"/>
    <property type="evidence" value="ECO:0007669"/>
    <property type="project" value="UniProtKB-SubCell"/>
</dbReference>
<dbReference type="GeneID" id="77426510"/>
<reference evidence="12" key="1">
    <citation type="submission" date="2021-11" db="EMBL/GenBank/DDBJ databases">
        <authorList>
            <person name="Ge X.-Y."/>
            <person name="Peng L."/>
            <person name="Sun C.-H."/>
            <person name="Wang B.-X."/>
        </authorList>
    </citation>
    <scope>NUCLEOTIDE SEQUENCE</scope>
</reference>